<gene>
    <name evidence="1" type="ORF">CBEIBR21_20890</name>
</gene>
<protein>
    <submittedName>
        <fullName evidence="1">Uncharacterized protein</fullName>
    </submittedName>
</protein>
<comment type="caution">
    <text evidence="1">The sequence shown here is derived from an EMBL/GenBank/DDBJ whole genome shotgun (WGS) entry which is preliminary data.</text>
</comment>
<dbReference type="AlphaFoldDB" id="A0A1S9N2F6"/>
<reference evidence="1 2" key="1">
    <citation type="submission" date="2017-02" db="EMBL/GenBank/DDBJ databases">
        <title>Genome sequence of Clostridium beijerinckii Br21.</title>
        <authorList>
            <person name="Fonseca B.C."/>
            <person name="Guazzaroni M.E."/>
            <person name="Riano-Pachon D.M."/>
            <person name="Reginatto V."/>
        </authorList>
    </citation>
    <scope>NUCLEOTIDE SEQUENCE [LARGE SCALE GENOMIC DNA]</scope>
    <source>
        <strain evidence="1 2">Br21</strain>
    </source>
</reference>
<sequence length="72" mass="8010">MNNLKQFILSMKKAGAILNLHASFILETNYSKEYLVGIKIQDVSSKGRGAGIKVVRAADKINLYSAFLHSHF</sequence>
<evidence type="ECO:0000313" key="1">
    <source>
        <dbReference type="EMBL" id="OOP71533.1"/>
    </source>
</evidence>
<organism evidence="1 2">
    <name type="scientific">Clostridium beijerinckii</name>
    <name type="common">Clostridium MP</name>
    <dbReference type="NCBI Taxonomy" id="1520"/>
    <lineage>
        <taxon>Bacteria</taxon>
        <taxon>Bacillati</taxon>
        <taxon>Bacillota</taxon>
        <taxon>Clostridia</taxon>
        <taxon>Eubacteriales</taxon>
        <taxon>Clostridiaceae</taxon>
        <taxon>Clostridium</taxon>
    </lineage>
</organism>
<accession>A0A1S9N2F6</accession>
<dbReference type="EMBL" id="MWMH01000008">
    <property type="protein sequence ID" value="OOP71533.1"/>
    <property type="molecule type" value="Genomic_DNA"/>
</dbReference>
<name>A0A1S9N2F6_CLOBE</name>
<evidence type="ECO:0000313" key="2">
    <source>
        <dbReference type="Proteomes" id="UP000190959"/>
    </source>
</evidence>
<dbReference type="Proteomes" id="UP000190959">
    <property type="component" value="Unassembled WGS sequence"/>
</dbReference>
<proteinExistence type="predicted"/>